<organism evidence="1 2">
    <name type="scientific">Nitrospira tepida</name>
    <dbReference type="NCBI Taxonomy" id="2973512"/>
    <lineage>
        <taxon>Bacteria</taxon>
        <taxon>Pseudomonadati</taxon>
        <taxon>Nitrospirota</taxon>
        <taxon>Nitrospiria</taxon>
        <taxon>Nitrospirales</taxon>
        <taxon>Nitrospiraceae</taxon>
        <taxon>Nitrospira</taxon>
    </lineage>
</organism>
<reference evidence="1" key="1">
    <citation type="submission" date="2022-10" db="EMBL/GenBank/DDBJ databases">
        <authorList>
            <person name="Koch H."/>
        </authorList>
    </citation>
    <scope>NUCLEOTIDE SEQUENCE</scope>
    <source>
        <strain evidence="1">DNF</strain>
    </source>
</reference>
<dbReference type="RefSeq" id="WP_289267103.1">
    <property type="nucleotide sequence ID" value="NZ_OX365700.1"/>
</dbReference>
<evidence type="ECO:0000313" key="1">
    <source>
        <dbReference type="EMBL" id="CAI4030103.1"/>
    </source>
</evidence>
<evidence type="ECO:0000313" key="2">
    <source>
        <dbReference type="Proteomes" id="UP001179121"/>
    </source>
</evidence>
<name>A0AA86MW57_9BACT</name>
<dbReference type="AlphaFoldDB" id="A0AA86MW57"/>
<protein>
    <recommendedName>
        <fullName evidence="3">Trm112 family protein</fullName>
    </recommendedName>
</protein>
<dbReference type="KEGG" id="nti:DNFV4_00527"/>
<proteinExistence type="predicted"/>
<dbReference type="SUPFAM" id="SSF158997">
    <property type="entry name" value="Trm112p-like"/>
    <property type="match status" value="1"/>
</dbReference>
<dbReference type="Gene3D" id="2.20.25.10">
    <property type="match status" value="1"/>
</dbReference>
<dbReference type="EMBL" id="OX365700">
    <property type="protein sequence ID" value="CAI4030103.1"/>
    <property type="molecule type" value="Genomic_DNA"/>
</dbReference>
<accession>A0AA86MW57</accession>
<evidence type="ECO:0008006" key="3">
    <source>
        <dbReference type="Google" id="ProtNLM"/>
    </source>
</evidence>
<dbReference type="Pfam" id="PF03966">
    <property type="entry name" value="Trm112p"/>
    <property type="match status" value="1"/>
</dbReference>
<gene>
    <name evidence="1" type="ORF">DNFV4_00527</name>
</gene>
<keyword evidence="2" id="KW-1185">Reference proteome</keyword>
<dbReference type="Proteomes" id="UP001179121">
    <property type="component" value="Chromosome"/>
</dbReference>
<dbReference type="InterPro" id="IPR005651">
    <property type="entry name" value="Trm112-like"/>
</dbReference>
<sequence>MGNVNLDKDLLAILCCPETKQAVHLADEPLIERLNDQVARGELRNKAGQPVKEKLDGGLIRADRKILYPVRDDIPVMLIDEGIPLEPYL</sequence>